<dbReference type="Proteomes" id="UP000265566">
    <property type="component" value="Chromosome 5"/>
</dbReference>
<reference evidence="1" key="1">
    <citation type="journal article" date="2018" name="Nat. Plants">
        <title>Whole-genome landscape of Medicago truncatula symbiotic genes.</title>
        <authorList>
            <person name="Pecrix Y."/>
            <person name="Gamas P."/>
            <person name="Carrere S."/>
        </authorList>
    </citation>
    <scope>NUCLEOTIDE SEQUENCE</scope>
    <source>
        <tissue evidence="1">Leaves</tissue>
    </source>
</reference>
<evidence type="ECO:0000313" key="1">
    <source>
        <dbReference type="EMBL" id="RHN54450.1"/>
    </source>
</evidence>
<gene>
    <name evidence="1" type="ORF">MtrunA17_Chr5g0406971</name>
</gene>
<dbReference type="AlphaFoldDB" id="A0A396HM55"/>
<dbReference type="EMBL" id="PSQE01000005">
    <property type="protein sequence ID" value="RHN54450.1"/>
    <property type="molecule type" value="Genomic_DNA"/>
</dbReference>
<dbReference type="Gramene" id="rna29494">
    <property type="protein sequence ID" value="RHN54450.1"/>
    <property type="gene ID" value="gene29494"/>
</dbReference>
<proteinExistence type="predicted"/>
<name>A0A396HM55_MEDTR</name>
<sequence>MLLELFHSVVMESKVGEFCFLAVMLDMNYTLFIETLRECFS</sequence>
<comment type="caution">
    <text evidence="1">The sequence shown here is derived from an EMBL/GenBank/DDBJ whole genome shotgun (WGS) entry which is preliminary data.</text>
</comment>
<organism evidence="1">
    <name type="scientific">Medicago truncatula</name>
    <name type="common">Barrel medic</name>
    <name type="synonym">Medicago tribuloides</name>
    <dbReference type="NCBI Taxonomy" id="3880"/>
    <lineage>
        <taxon>Eukaryota</taxon>
        <taxon>Viridiplantae</taxon>
        <taxon>Streptophyta</taxon>
        <taxon>Embryophyta</taxon>
        <taxon>Tracheophyta</taxon>
        <taxon>Spermatophyta</taxon>
        <taxon>Magnoliopsida</taxon>
        <taxon>eudicotyledons</taxon>
        <taxon>Gunneridae</taxon>
        <taxon>Pentapetalae</taxon>
        <taxon>rosids</taxon>
        <taxon>fabids</taxon>
        <taxon>Fabales</taxon>
        <taxon>Fabaceae</taxon>
        <taxon>Papilionoideae</taxon>
        <taxon>50 kb inversion clade</taxon>
        <taxon>NPAAA clade</taxon>
        <taxon>Hologalegina</taxon>
        <taxon>IRL clade</taxon>
        <taxon>Trifolieae</taxon>
        <taxon>Medicago</taxon>
    </lineage>
</organism>
<accession>A0A396HM55</accession>
<protein>
    <submittedName>
        <fullName evidence="1">Uncharacterized protein</fullName>
    </submittedName>
</protein>